<gene>
    <name evidence="2" type="ORF">FDY95_14135</name>
</gene>
<dbReference type="EMBL" id="VAJM01000006">
    <property type="protein sequence ID" value="TLM91698.1"/>
    <property type="molecule type" value="Genomic_DNA"/>
</dbReference>
<accession>A0A5R8WNQ4</accession>
<sequence length="99" mass="10254">MNKFAFLLLFPFAATPALPPRPVAAPAAAQVVLPAAPAGDWSTEACWRARGGRGPAATRPSAIRALARLLRAYAEPARPAAATLVAVGAPLPVFANHYL</sequence>
<dbReference type="RefSeq" id="WP_138078570.1">
    <property type="nucleotide sequence ID" value="NZ_VAJM01000006.1"/>
</dbReference>
<keyword evidence="1" id="KW-0732">Signal</keyword>
<evidence type="ECO:0000256" key="1">
    <source>
        <dbReference type="SAM" id="SignalP"/>
    </source>
</evidence>
<name>A0A5R8WNQ4_9BACT</name>
<evidence type="ECO:0008006" key="4">
    <source>
        <dbReference type="Google" id="ProtNLM"/>
    </source>
</evidence>
<evidence type="ECO:0000313" key="2">
    <source>
        <dbReference type="EMBL" id="TLM91698.1"/>
    </source>
</evidence>
<feature type="signal peptide" evidence="1">
    <location>
        <begin position="1"/>
        <end position="19"/>
    </location>
</feature>
<protein>
    <recommendedName>
        <fullName evidence="4">Secreted protein</fullName>
    </recommendedName>
</protein>
<dbReference type="Proteomes" id="UP000305517">
    <property type="component" value="Unassembled WGS sequence"/>
</dbReference>
<dbReference type="AlphaFoldDB" id="A0A5R8WNQ4"/>
<reference evidence="2 3" key="1">
    <citation type="submission" date="2019-05" db="EMBL/GenBank/DDBJ databases">
        <title>Hymenobacter edaphi sp. nov., isolated from abandoned arsenic-contaminated farmland soil.</title>
        <authorList>
            <person name="Nie L."/>
        </authorList>
    </citation>
    <scope>NUCLEOTIDE SEQUENCE [LARGE SCALE GENOMIC DNA]</scope>
    <source>
        <strain evidence="2 3">1-3-3-8</strain>
    </source>
</reference>
<proteinExistence type="predicted"/>
<feature type="chain" id="PRO_5024288092" description="Secreted protein" evidence="1">
    <location>
        <begin position="20"/>
        <end position="99"/>
    </location>
</feature>
<evidence type="ECO:0000313" key="3">
    <source>
        <dbReference type="Proteomes" id="UP000305517"/>
    </source>
</evidence>
<organism evidence="2 3">
    <name type="scientific">Hymenobacter jeollabukensis</name>
    <dbReference type="NCBI Taxonomy" id="2025313"/>
    <lineage>
        <taxon>Bacteria</taxon>
        <taxon>Pseudomonadati</taxon>
        <taxon>Bacteroidota</taxon>
        <taxon>Cytophagia</taxon>
        <taxon>Cytophagales</taxon>
        <taxon>Hymenobacteraceae</taxon>
        <taxon>Hymenobacter</taxon>
    </lineage>
</organism>
<keyword evidence="3" id="KW-1185">Reference proteome</keyword>
<comment type="caution">
    <text evidence="2">The sequence shown here is derived from an EMBL/GenBank/DDBJ whole genome shotgun (WGS) entry which is preliminary data.</text>
</comment>